<dbReference type="EMBL" id="CDMY01000221">
    <property type="protein sequence ID" value="CEL94538.1"/>
    <property type="molecule type" value="Genomic_DNA"/>
</dbReference>
<sequence>MPPTRERLASDDRSIMMLVAVLIITAVLPHAAGHSLSTTDVTEAGTLDSSLGNQTCPLQPTSTSHTAERYACPPKPKGCEMNAGRNGCAHSSPAYQDCITSVTLAEAVRGADDSLRLLRDVWAAKKERFPCKDSSLKKLASEAAALMTGQGCPTILHGSPPPKKFAMDAIRGTGLFEKCQCCNDAQKGKEL</sequence>
<name>A0A0G4EGD5_VITBC</name>
<gene>
    <name evidence="1" type="ORF">Vbra_7264</name>
</gene>
<proteinExistence type="predicted"/>
<dbReference type="VEuPathDB" id="CryptoDB:Vbra_7264"/>
<dbReference type="InParanoid" id="A0A0G4EGD5"/>
<protein>
    <submittedName>
        <fullName evidence="1">Uncharacterized protein</fullName>
    </submittedName>
</protein>
<organism evidence="1 2">
    <name type="scientific">Vitrella brassicaformis (strain CCMP3155)</name>
    <dbReference type="NCBI Taxonomy" id="1169540"/>
    <lineage>
        <taxon>Eukaryota</taxon>
        <taxon>Sar</taxon>
        <taxon>Alveolata</taxon>
        <taxon>Colpodellida</taxon>
        <taxon>Vitrellaceae</taxon>
        <taxon>Vitrella</taxon>
    </lineage>
</organism>
<dbReference type="Proteomes" id="UP000041254">
    <property type="component" value="Unassembled WGS sequence"/>
</dbReference>
<reference evidence="1 2" key="1">
    <citation type="submission" date="2014-11" db="EMBL/GenBank/DDBJ databases">
        <authorList>
            <person name="Zhu J."/>
            <person name="Qi W."/>
            <person name="Song R."/>
        </authorList>
    </citation>
    <scope>NUCLEOTIDE SEQUENCE [LARGE SCALE GENOMIC DNA]</scope>
</reference>
<dbReference type="AlphaFoldDB" id="A0A0G4EGD5"/>
<keyword evidence="2" id="KW-1185">Reference proteome</keyword>
<accession>A0A0G4EGD5</accession>
<evidence type="ECO:0000313" key="2">
    <source>
        <dbReference type="Proteomes" id="UP000041254"/>
    </source>
</evidence>
<evidence type="ECO:0000313" key="1">
    <source>
        <dbReference type="EMBL" id="CEL94538.1"/>
    </source>
</evidence>